<dbReference type="InterPro" id="IPR039873">
    <property type="entry name" value="CCDC78"/>
</dbReference>
<gene>
    <name evidence="3" type="ORF">DYB35_003430</name>
</gene>
<sequence>MDTQPACRCMCTSVTHCALAQCQTLTVDHVFQNADEVDVVEHALNSLLTACVDGVNACLLCGGSSNTLRSTFFHGSDNAPAHAGLALAMLQHLLLHLADKHGSGGNPSPHTPRYFVRLSFVEFYEETITVLLETMSYVHCHITLVHCQVPTAVRLTEGPLLNKSLYAFESVCKAGASAASFPPYDASLLTRSLQQALGGDALTHALLFVAPNDHEGAKATGQVASMLQRMRTFPLAHSDRRRHHAERMYWKTKVPQSNSTYHDTNDGSQSTLALVQKAHELEGKLLQDSIDKSKLKDTIDGHVKALSESRAKVAGLVEAEVGLRKQLLDREREKLSLSKALVDCQLEHSTMLEAVEKDKFDLTTKLLNAENDLLELQMREEQHDTLLRAAQDAAAAATADKKELAIEFVALKANFVAANKALQAKSGKAQQLSVELLTLVNQKTKLAAVRRLMEQKHDES</sequence>
<evidence type="ECO:0000259" key="2">
    <source>
        <dbReference type="SMART" id="SM00129"/>
    </source>
</evidence>
<dbReference type="AlphaFoldDB" id="A0A3R6WV99"/>
<proteinExistence type="predicted"/>
<dbReference type="GO" id="GO:0007018">
    <property type="term" value="P:microtubule-based movement"/>
    <property type="evidence" value="ECO:0007669"/>
    <property type="project" value="InterPro"/>
</dbReference>
<dbReference type="VEuPathDB" id="FungiDB:H257_10005"/>
<feature type="domain" description="Kinesin motor" evidence="2">
    <location>
        <begin position="6"/>
        <end position="230"/>
    </location>
</feature>
<dbReference type="InterPro" id="IPR036961">
    <property type="entry name" value="Kinesin_motor_dom_sf"/>
</dbReference>
<keyword evidence="1" id="KW-0175">Coiled coil</keyword>
<dbReference type="GO" id="GO:0008017">
    <property type="term" value="F:microtubule binding"/>
    <property type="evidence" value="ECO:0007669"/>
    <property type="project" value="InterPro"/>
</dbReference>
<name>A0A3R6WV99_APHAT</name>
<dbReference type="Proteomes" id="UP000285712">
    <property type="component" value="Unassembled WGS sequence"/>
</dbReference>
<dbReference type="InterPro" id="IPR027417">
    <property type="entry name" value="P-loop_NTPase"/>
</dbReference>
<dbReference type="SUPFAM" id="SSF52540">
    <property type="entry name" value="P-loop containing nucleoside triphosphate hydrolases"/>
    <property type="match status" value="1"/>
</dbReference>
<dbReference type="GO" id="GO:0005524">
    <property type="term" value="F:ATP binding"/>
    <property type="evidence" value="ECO:0007669"/>
    <property type="project" value="InterPro"/>
</dbReference>
<dbReference type="GO" id="GO:0005737">
    <property type="term" value="C:cytoplasm"/>
    <property type="evidence" value="ECO:0007669"/>
    <property type="project" value="TreeGrafter"/>
</dbReference>
<dbReference type="PANTHER" id="PTHR22106">
    <property type="entry name" value="COILED-COIL DOMAIN-CONTAINING PROTEIN 78"/>
    <property type="match status" value="1"/>
</dbReference>
<dbReference type="Pfam" id="PF14739">
    <property type="entry name" value="DUF4472"/>
    <property type="match status" value="1"/>
</dbReference>
<evidence type="ECO:0000313" key="3">
    <source>
        <dbReference type="EMBL" id="RHY91259.1"/>
    </source>
</evidence>
<dbReference type="Pfam" id="PF00225">
    <property type="entry name" value="Kinesin"/>
    <property type="match status" value="1"/>
</dbReference>
<dbReference type="GO" id="GO:0003777">
    <property type="term" value="F:microtubule motor activity"/>
    <property type="evidence" value="ECO:0007669"/>
    <property type="project" value="InterPro"/>
</dbReference>
<feature type="coiled-coil region" evidence="1">
    <location>
        <begin position="352"/>
        <end position="407"/>
    </location>
</feature>
<organism evidence="3 4">
    <name type="scientific">Aphanomyces astaci</name>
    <name type="common">Crayfish plague agent</name>
    <dbReference type="NCBI Taxonomy" id="112090"/>
    <lineage>
        <taxon>Eukaryota</taxon>
        <taxon>Sar</taxon>
        <taxon>Stramenopiles</taxon>
        <taxon>Oomycota</taxon>
        <taxon>Saprolegniomycetes</taxon>
        <taxon>Saprolegniales</taxon>
        <taxon>Verrucalvaceae</taxon>
        <taxon>Aphanomyces</taxon>
    </lineage>
</organism>
<dbReference type="InterPro" id="IPR001752">
    <property type="entry name" value="Kinesin_motor_dom"/>
</dbReference>
<dbReference type="InterPro" id="IPR029329">
    <property type="entry name" value="DUF4472"/>
</dbReference>
<dbReference type="EMBL" id="QUTG01003517">
    <property type="protein sequence ID" value="RHY91259.1"/>
    <property type="molecule type" value="Genomic_DNA"/>
</dbReference>
<evidence type="ECO:0000313" key="4">
    <source>
        <dbReference type="Proteomes" id="UP000285712"/>
    </source>
</evidence>
<protein>
    <recommendedName>
        <fullName evidence="2">Kinesin motor domain-containing protein</fullName>
    </recommendedName>
</protein>
<reference evidence="3 4" key="1">
    <citation type="submission" date="2018-08" db="EMBL/GenBank/DDBJ databases">
        <title>Aphanomyces genome sequencing and annotation.</title>
        <authorList>
            <person name="Minardi D."/>
            <person name="Oidtmann B."/>
            <person name="Van Der Giezen M."/>
            <person name="Studholme D.J."/>
        </authorList>
    </citation>
    <scope>NUCLEOTIDE SEQUENCE [LARGE SCALE GENOMIC DNA]</scope>
    <source>
        <strain evidence="3 4">Sv</strain>
    </source>
</reference>
<evidence type="ECO:0000256" key="1">
    <source>
        <dbReference type="SAM" id="Coils"/>
    </source>
</evidence>
<accession>A0A3R6WV99</accession>
<comment type="caution">
    <text evidence="3">The sequence shown here is derived from an EMBL/GenBank/DDBJ whole genome shotgun (WGS) entry which is preliminary data.</text>
</comment>
<dbReference type="Gene3D" id="3.40.850.10">
    <property type="entry name" value="Kinesin motor domain"/>
    <property type="match status" value="2"/>
</dbReference>
<dbReference type="SMART" id="SM00129">
    <property type="entry name" value="KISc"/>
    <property type="match status" value="1"/>
</dbReference>
<dbReference type="PANTHER" id="PTHR22106:SF5">
    <property type="entry name" value="COILED-COIL DOMAIN-CONTAINING PROTEIN 78"/>
    <property type="match status" value="1"/>
</dbReference>